<dbReference type="Pfam" id="PF02452">
    <property type="entry name" value="PemK_toxin"/>
    <property type="match status" value="1"/>
</dbReference>
<proteinExistence type="inferred from homology"/>
<evidence type="ECO:0000256" key="1">
    <source>
        <dbReference type="ARBA" id="ARBA00007521"/>
    </source>
</evidence>
<evidence type="ECO:0000256" key="2">
    <source>
        <dbReference type="ARBA" id="ARBA00022649"/>
    </source>
</evidence>
<dbReference type="InterPro" id="IPR011067">
    <property type="entry name" value="Plasmid_toxin/cell-grow_inhib"/>
</dbReference>
<dbReference type="InterPro" id="IPR003477">
    <property type="entry name" value="PemK-like"/>
</dbReference>
<evidence type="ECO:0000313" key="3">
    <source>
        <dbReference type="EMBL" id="ACC85193.1"/>
    </source>
</evidence>
<keyword evidence="3" id="KW-0614">Plasmid</keyword>
<sequence length="170" mass="18870">MAGFIKGDIVIVPFPFSDLTQTKRRPALVIATLQGNDLILCQITSQSVGDIYAIQLDNSDFYSGGLNQPSNIRPNRLFTADQQIILYKAGQIKPEKLREVINKIVRNYDDELKNSILDAVAIAILLSHRLQGLLLAESAEYDDELNHSVLDGGAIAGKRFDWMLGRLKVS</sequence>
<dbReference type="HOGENOM" id="CLU_1569113_0_0_3"/>
<accession>B2JB89</accession>
<dbReference type="OrthoDB" id="129822at2"/>
<dbReference type="EnsemblBacteria" id="ACC85193">
    <property type="protein sequence ID" value="ACC85193"/>
    <property type="gene ID" value="Npun_BF047"/>
</dbReference>
<gene>
    <name evidence="3" type="ordered locus">Npun_BF047</name>
</gene>
<geneLocation type="plasmid" evidence="3 4">
    <name>pNPUN02</name>
</geneLocation>
<dbReference type="Gene3D" id="2.30.30.110">
    <property type="match status" value="1"/>
</dbReference>
<dbReference type="EMBL" id="CP001039">
    <property type="protein sequence ID" value="ACC85193.1"/>
    <property type="molecule type" value="Genomic_DNA"/>
</dbReference>
<dbReference type="KEGG" id="npu:Npun_BF047"/>
<dbReference type="AlphaFoldDB" id="B2JB89"/>
<name>B2JB89_NOSP7</name>
<dbReference type="PhylomeDB" id="B2JB89"/>
<reference evidence="4" key="1">
    <citation type="submission" date="2008-04" db="EMBL/GenBank/DDBJ databases">
        <title>Complete sequence of plasmid 2 of Nostoc punctiforme ATCC 29133.</title>
        <authorList>
            <consortium name="US DOE Joint Genome Institute"/>
            <person name="Copeland A."/>
            <person name="Lucas S."/>
            <person name="Lapidus A."/>
            <person name="Glavina del Rio T."/>
            <person name="Dalin E."/>
            <person name="Tice H."/>
            <person name="Pitluck S."/>
            <person name="Chain P."/>
            <person name="Malfatti S."/>
            <person name="Shin M."/>
            <person name="Vergez L."/>
            <person name="Schmutz J."/>
            <person name="Larimer F."/>
            <person name="Land M."/>
            <person name="Hauser L."/>
            <person name="Kyrpides N."/>
            <person name="Kim E."/>
            <person name="Meeks J.C."/>
            <person name="Elhai J."/>
            <person name="Campbell E.L."/>
            <person name="Thiel T."/>
            <person name="Longmire J."/>
            <person name="Potts M."/>
            <person name="Atlas R."/>
        </authorList>
    </citation>
    <scope>NUCLEOTIDE SEQUENCE [LARGE SCALE GENOMIC DNA]</scope>
    <source>
        <strain evidence="4">ATCC 29133 / PCC 73102</strain>
        <plasmid evidence="4">Plasmid pNPUN02</plasmid>
    </source>
</reference>
<dbReference type="GO" id="GO:0003677">
    <property type="term" value="F:DNA binding"/>
    <property type="evidence" value="ECO:0007669"/>
    <property type="project" value="InterPro"/>
</dbReference>
<evidence type="ECO:0000313" key="4">
    <source>
        <dbReference type="Proteomes" id="UP000001191"/>
    </source>
</evidence>
<keyword evidence="4" id="KW-1185">Reference proteome</keyword>
<dbReference type="SUPFAM" id="SSF50118">
    <property type="entry name" value="Cell growth inhibitor/plasmid maintenance toxic component"/>
    <property type="match status" value="1"/>
</dbReference>
<keyword evidence="2" id="KW-1277">Toxin-antitoxin system</keyword>
<comment type="similarity">
    <text evidence="1">Belongs to the PemK/MazF family.</text>
</comment>
<dbReference type="Proteomes" id="UP000001191">
    <property type="component" value="Plasmid pNPUN02"/>
</dbReference>
<protein>
    <submittedName>
        <fullName evidence="3">Transcriptional modulator of MazE/toxin, MazF</fullName>
    </submittedName>
</protein>
<organism evidence="3 4">
    <name type="scientific">Nostoc punctiforme (strain ATCC 29133 / PCC 73102)</name>
    <dbReference type="NCBI Taxonomy" id="63737"/>
    <lineage>
        <taxon>Bacteria</taxon>
        <taxon>Bacillati</taxon>
        <taxon>Cyanobacteriota</taxon>
        <taxon>Cyanophyceae</taxon>
        <taxon>Nostocales</taxon>
        <taxon>Nostocaceae</taxon>
        <taxon>Nostoc</taxon>
    </lineage>
</organism>